<dbReference type="PANTHER" id="PTHR48075">
    <property type="entry name" value="3-HYDROXYACYL-COA DEHYDROGENASE FAMILY PROTEIN"/>
    <property type="match status" value="1"/>
</dbReference>
<dbReference type="EMBL" id="LCZI01000602">
    <property type="protein sequence ID" value="KKZ65680.1"/>
    <property type="molecule type" value="Genomic_DNA"/>
</dbReference>
<evidence type="ECO:0000313" key="5">
    <source>
        <dbReference type="EMBL" id="KKZ65680.1"/>
    </source>
</evidence>
<dbReference type="InterPro" id="IPR006108">
    <property type="entry name" value="3HC_DH_C"/>
</dbReference>
<accession>A0A0G2I609</accession>
<dbReference type="VEuPathDB" id="FungiDB:EMCG_01242"/>
<protein>
    <recommendedName>
        <fullName evidence="7">3-hydroxyacyl-CoA dehydrogenase</fullName>
    </recommendedName>
</protein>
<dbReference type="Proteomes" id="UP000034164">
    <property type="component" value="Unassembled WGS sequence"/>
</dbReference>
<dbReference type="GO" id="GO:0070403">
    <property type="term" value="F:NAD+ binding"/>
    <property type="evidence" value="ECO:0007669"/>
    <property type="project" value="InterPro"/>
</dbReference>
<dbReference type="InterPro" id="IPR006180">
    <property type="entry name" value="3-OHacyl-CoA_DH_CS"/>
</dbReference>
<feature type="domain" description="3-hydroxyacyl-CoA dehydrogenase NAD binding" evidence="4">
    <location>
        <begin position="12"/>
        <end position="188"/>
    </location>
</feature>
<dbReference type="GO" id="GO:0006631">
    <property type="term" value="P:fatty acid metabolic process"/>
    <property type="evidence" value="ECO:0007669"/>
    <property type="project" value="InterPro"/>
</dbReference>
<dbReference type="OrthoDB" id="4179623at2759"/>
<evidence type="ECO:0000259" key="3">
    <source>
        <dbReference type="Pfam" id="PF00725"/>
    </source>
</evidence>
<evidence type="ECO:0000259" key="4">
    <source>
        <dbReference type="Pfam" id="PF02737"/>
    </source>
</evidence>
<evidence type="ECO:0000256" key="2">
    <source>
        <dbReference type="ARBA" id="ARBA00023002"/>
    </source>
</evidence>
<organism evidence="5 6">
    <name type="scientific">[Emmonsia] crescens</name>
    <dbReference type="NCBI Taxonomy" id="73230"/>
    <lineage>
        <taxon>Eukaryota</taxon>
        <taxon>Fungi</taxon>
        <taxon>Dikarya</taxon>
        <taxon>Ascomycota</taxon>
        <taxon>Pezizomycotina</taxon>
        <taxon>Eurotiomycetes</taxon>
        <taxon>Eurotiomycetidae</taxon>
        <taxon>Onygenales</taxon>
        <taxon>Ajellomycetaceae</taxon>
        <taxon>Emergomyces</taxon>
    </lineage>
</organism>
<feature type="domain" description="3-hydroxyacyl-CoA dehydrogenase C-terminal" evidence="3">
    <location>
        <begin position="193"/>
        <end position="261"/>
    </location>
</feature>
<evidence type="ECO:0008006" key="7">
    <source>
        <dbReference type="Google" id="ProtNLM"/>
    </source>
</evidence>
<dbReference type="Pfam" id="PF02737">
    <property type="entry name" value="3HCDH_N"/>
    <property type="match status" value="1"/>
</dbReference>
<dbReference type="AlphaFoldDB" id="A0A0G2I609"/>
<dbReference type="SUPFAM" id="SSF48179">
    <property type="entry name" value="6-phosphogluconate dehydrogenase C-terminal domain-like"/>
    <property type="match status" value="1"/>
</dbReference>
<comment type="caution">
    <text evidence="5">The sequence shown here is derived from an EMBL/GenBank/DDBJ whole genome shotgun (WGS) entry which is preliminary data.</text>
</comment>
<comment type="similarity">
    <text evidence="1">Belongs to the 3-hydroxyacyl-CoA dehydrogenase family.</text>
</comment>
<name>A0A0G2I609_9EURO</name>
<sequence length="324" mass="35286">MSVDKLPKPTRITLIGSGTIGLSFAALHLTQSPDVEVTIYDTRPDLKAYIDETLPGYLSTLSATHTLPALLSSHRLTLAPDLPTAVSSADIIQEQGPETPAFKQSIWPQIETHAPAHALFWSSTSGIPASTQAIHMRDKSRLIVVHPYNPPHIMPLLELVPSPDTPPDLIERTLAYWKALKRAPVLLKRETTGFVANRLAYALLREAVHLVQEGVVGVAELDAIVENSMGPRWTVAGPFKSYHMGGGEGGLRAFFEKIGGTVQACWEDQGDIGFGKGEGWEEGVFRETEEVYGLSAGLSVRERDEKTKAVLKARGEGLVPKKEV</sequence>
<dbReference type="InterPro" id="IPR008927">
    <property type="entry name" value="6-PGluconate_DH-like_C_sf"/>
</dbReference>
<dbReference type="InterPro" id="IPR013328">
    <property type="entry name" value="6PGD_dom2"/>
</dbReference>
<keyword evidence="2" id="KW-0560">Oxidoreductase</keyword>
<gene>
    <name evidence="5" type="ORF">EMCG_01242</name>
</gene>
<reference evidence="6" key="1">
    <citation type="journal article" date="2015" name="PLoS Genet.">
        <title>The dynamic genome and transcriptome of the human fungal pathogen Blastomyces and close relative Emmonsia.</title>
        <authorList>
            <person name="Munoz J.F."/>
            <person name="Gauthier G.M."/>
            <person name="Desjardins C.A."/>
            <person name="Gallo J.E."/>
            <person name="Holder J."/>
            <person name="Sullivan T.D."/>
            <person name="Marty A.J."/>
            <person name="Carmen J.C."/>
            <person name="Chen Z."/>
            <person name="Ding L."/>
            <person name="Gujja S."/>
            <person name="Magrini V."/>
            <person name="Misas E."/>
            <person name="Mitreva M."/>
            <person name="Priest M."/>
            <person name="Saif S."/>
            <person name="Whiston E.A."/>
            <person name="Young S."/>
            <person name="Zeng Q."/>
            <person name="Goldman W.E."/>
            <person name="Mardis E.R."/>
            <person name="Taylor J.W."/>
            <person name="McEwen J.G."/>
            <person name="Clay O.K."/>
            <person name="Klein B.S."/>
            <person name="Cuomo C.A."/>
        </authorList>
    </citation>
    <scope>NUCLEOTIDE SEQUENCE [LARGE SCALE GENOMIC DNA]</scope>
    <source>
        <strain evidence="6">UAMH 3008</strain>
    </source>
</reference>
<dbReference type="GO" id="GO:0050104">
    <property type="term" value="F:L-gulonate 3-dehydrogenase activity"/>
    <property type="evidence" value="ECO:0007669"/>
    <property type="project" value="TreeGrafter"/>
</dbReference>
<proteinExistence type="inferred from homology"/>
<dbReference type="Gene3D" id="3.40.50.720">
    <property type="entry name" value="NAD(P)-binding Rossmann-like Domain"/>
    <property type="match status" value="1"/>
</dbReference>
<dbReference type="InterPro" id="IPR006176">
    <property type="entry name" value="3-OHacyl-CoA_DH_NAD-bd"/>
</dbReference>
<dbReference type="Pfam" id="PF00725">
    <property type="entry name" value="3HCDH"/>
    <property type="match status" value="1"/>
</dbReference>
<dbReference type="Gene3D" id="1.10.1040.10">
    <property type="entry name" value="N-(1-d-carboxylethyl)-l-norvaline Dehydrogenase, domain 2"/>
    <property type="match status" value="1"/>
</dbReference>
<dbReference type="InterPro" id="IPR036291">
    <property type="entry name" value="NAD(P)-bd_dom_sf"/>
</dbReference>
<evidence type="ECO:0000313" key="6">
    <source>
        <dbReference type="Proteomes" id="UP000034164"/>
    </source>
</evidence>
<dbReference type="SUPFAM" id="SSF51735">
    <property type="entry name" value="NAD(P)-binding Rossmann-fold domains"/>
    <property type="match status" value="1"/>
</dbReference>
<dbReference type="PANTHER" id="PTHR48075:SF1">
    <property type="entry name" value="LAMBDA-CRYSTALLIN HOMOLOG"/>
    <property type="match status" value="1"/>
</dbReference>
<dbReference type="PROSITE" id="PS00067">
    <property type="entry name" value="3HCDH"/>
    <property type="match status" value="1"/>
</dbReference>
<evidence type="ECO:0000256" key="1">
    <source>
        <dbReference type="ARBA" id="ARBA00009463"/>
    </source>
</evidence>